<dbReference type="Proteomes" id="UP000284375">
    <property type="component" value="Unassembled WGS sequence"/>
</dbReference>
<sequence>MGRPKGNLRSSDKTKPAPQSSSKPKSSSSKPSIKQANSARLNDGSETEHPVRVSIAQRKVYQQKVLNVFQGSFNSVLSSDNFTTILQEVKTALFNRDFDRAFGNEEYNEAYAARWSPTRALCYASALDRIRPHLDELSQTKKAEADGGVETEEKTEANLNVVSIGGAAAEIVAFGCFLGQQDSPLSSSIALLDVAPWANVVEKLRAGLATRPPISKYASAAIQAANTPIVDLDRLAGVTFKQTDVLSLKKDEVSSLVGSTQPALITLLFTLNELFTVGGMGKTTSFLLNLTQTVPAGSLLLVIDSPGSYSEATIGKESKRYPMQWLLDKILLETTGAWEKVESEDSVWFRLSQDLEYPIPLEDMRYQMHLYRASGKEDDTG</sequence>
<comment type="caution">
    <text evidence="2">The sequence shown here is derived from an EMBL/GenBank/DDBJ whole genome shotgun (WGS) entry which is preliminary data.</text>
</comment>
<reference evidence="2 3" key="1">
    <citation type="submission" date="2015-09" db="EMBL/GenBank/DDBJ databases">
        <title>Host preference determinants of Valsa canker pathogens revealed by comparative genomics.</title>
        <authorList>
            <person name="Yin Z."/>
            <person name="Huang L."/>
        </authorList>
    </citation>
    <scope>NUCLEOTIDE SEQUENCE [LARGE SCALE GENOMIC DNA]</scope>
    <source>
        <strain evidence="2 3">YSFL</strain>
    </source>
</reference>
<organism evidence="2 3">
    <name type="scientific">Cytospora chrysosperma</name>
    <name type="common">Cytospora canker fungus</name>
    <name type="synonym">Sphaeria chrysosperma</name>
    <dbReference type="NCBI Taxonomy" id="252740"/>
    <lineage>
        <taxon>Eukaryota</taxon>
        <taxon>Fungi</taxon>
        <taxon>Dikarya</taxon>
        <taxon>Ascomycota</taxon>
        <taxon>Pezizomycotina</taxon>
        <taxon>Sordariomycetes</taxon>
        <taxon>Sordariomycetidae</taxon>
        <taxon>Diaporthales</taxon>
        <taxon>Cytosporaceae</taxon>
        <taxon>Cytospora</taxon>
    </lineage>
</organism>
<evidence type="ECO:0000256" key="1">
    <source>
        <dbReference type="SAM" id="MobiDB-lite"/>
    </source>
</evidence>
<protein>
    <recommendedName>
        <fullName evidence="4">25S rRNA (Uridine(2843)-N(3))-methyltransferase</fullName>
    </recommendedName>
</protein>
<keyword evidence="3" id="KW-1185">Reference proteome</keyword>
<dbReference type="EMBL" id="LJZO01000056">
    <property type="protein sequence ID" value="ROV89632.1"/>
    <property type="molecule type" value="Genomic_DNA"/>
</dbReference>
<dbReference type="AlphaFoldDB" id="A0A423VF68"/>
<evidence type="ECO:0000313" key="3">
    <source>
        <dbReference type="Proteomes" id="UP000284375"/>
    </source>
</evidence>
<gene>
    <name evidence="2" type="ORF">VSDG_08085</name>
</gene>
<name>A0A423VF68_CYTCH</name>
<evidence type="ECO:0008006" key="4">
    <source>
        <dbReference type="Google" id="ProtNLM"/>
    </source>
</evidence>
<proteinExistence type="predicted"/>
<evidence type="ECO:0000313" key="2">
    <source>
        <dbReference type="EMBL" id="ROV89632.1"/>
    </source>
</evidence>
<dbReference type="OrthoDB" id="6419443at2759"/>
<feature type="compositionally biased region" description="Low complexity" evidence="1">
    <location>
        <begin position="16"/>
        <end position="32"/>
    </location>
</feature>
<feature type="region of interest" description="Disordered" evidence="1">
    <location>
        <begin position="1"/>
        <end position="50"/>
    </location>
</feature>
<accession>A0A423VF68</accession>
<dbReference type="STRING" id="252740.A0A423VF68"/>
<dbReference type="Pfam" id="PF11312">
    <property type="entry name" value="Methyltransf_34"/>
    <property type="match status" value="1"/>
</dbReference>
<dbReference type="InterPro" id="IPR021463">
    <property type="entry name" value="Methyltransf_34"/>
</dbReference>